<dbReference type="InterPro" id="IPR036236">
    <property type="entry name" value="Znf_C2H2_sf"/>
</dbReference>
<evidence type="ECO:0000256" key="1">
    <source>
        <dbReference type="PROSITE-ProRule" id="PRU00042"/>
    </source>
</evidence>
<dbReference type="PROSITE" id="PS50157">
    <property type="entry name" value="ZINC_FINGER_C2H2_2"/>
    <property type="match status" value="1"/>
</dbReference>
<evidence type="ECO:0000313" key="3">
    <source>
        <dbReference type="EMBL" id="EFN84269.1"/>
    </source>
</evidence>
<dbReference type="InParanoid" id="E2BJB9"/>
<dbReference type="EMBL" id="GL448558">
    <property type="protein sequence ID" value="EFN84269.1"/>
    <property type="molecule type" value="Genomic_DNA"/>
</dbReference>
<evidence type="ECO:0000313" key="4">
    <source>
        <dbReference type="Proteomes" id="UP000008237"/>
    </source>
</evidence>
<dbReference type="SUPFAM" id="SSF57667">
    <property type="entry name" value="beta-beta-alpha zinc fingers"/>
    <property type="match status" value="1"/>
</dbReference>
<feature type="domain" description="C2H2-type" evidence="2">
    <location>
        <begin position="63"/>
        <end position="93"/>
    </location>
</feature>
<dbReference type="OrthoDB" id="407106at2759"/>
<organism evidence="4">
    <name type="scientific">Harpegnathos saltator</name>
    <name type="common">Jerdon's jumping ant</name>
    <dbReference type="NCBI Taxonomy" id="610380"/>
    <lineage>
        <taxon>Eukaryota</taxon>
        <taxon>Metazoa</taxon>
        <taxon>Ecdysozoa</taxon>
        <taxon>Arthropoda</taxon>
        <taxon>Hexapoda</taxon>
        <taxon>Insecta</taxon>
        <taxon>Pterygota</taxon>
        <taxon>Neoptera</taxon>
        <taxon>Endopterygota</taxon>
        <taxon>Hymenoptera</taxon>
        <taxon>Apocrita</taxon>
        <taxon>Aculeata</taxon>
        <taxon>Formicoidea</taxon>
        <taxon>Formicidae</taxon>
        <taxon>Ponerinae</taxon>
        <taxon>Ponerini</taxon>
        <taxon>Harpegnathos</taxon>
    </lineage>
</organism>
<dbReference type="GO" id="GO:0008270">
    <property type="term" value="F:zinc ion binding"/>
    <property type="evidence" value="ECO:0007669"/>
    <property type="project" value="UniProtKB-KW"/>
</dbReference>
<keyword evidence="1" id="KW-0862">Zinc</keyword>
<proteinExistence type="predicted"/>
<keyword evidence="1" id="KW-0863">Zinc-finger</keyword>
<gene>
    <name evidence="3" type="ORF">EAI_10057</name>
</gene>
<protein>
    <recommendedName>
        <fullName evidence="2">C2H2-type domain-containing protein</fullName>
    </recommendedName>
</protein>
<accession>E2BJB9</accession>
<keyword evidence="4" id="KW-1185">Reference proteome</keyword>
<evidence type="ECO:0000259" key="2">
    <source>
        <dbReference type="PROSITE" id="PS50157"/>
    </source>
</evidence>
<dbReference type="Gene3D" id="3.30.160.60">
    <property type="entry name" value="Classic Zinc Finger"/>
    <property type="match status" value="1"/>
</dbReference>
<dbReference type="Proteomes" id="UP000008237">
    <property type="component" value="Unassembled WGS sequence"/>
</dbReference>
<sequence length="125" mass="14733">MRTLVLRILGHASESEKHHSFRDIKAGRVRGNVSALSWPHKREYGYGALYQLDDSDKVRMRIYVCPNCGKGYAVKRSLWRHRKFECINPATKFSCEVCSYESPYKWRVDNHSKKHDVGYKQYFDS</sequence>
<keyword evidence="1" id="KW-0479">Metal-binding</keyword>
<dbReference type="SMART" id="SM00355">
    <property type="entry name" value="ZnF_C2H2"/>
    <property type="match status" value="2"/>
</dbReference>
<dbReference type="AlphaFoldDB" id="E2BJB9"/>
<reference evidence="3 4" key="1">
    <citation type="journal article" date="2010" name="Science">
        <title>Genomic comparison of the ants Camponotus floridanus and Harpegnathos saltator.</title>
        <authorList>
            <person name="Bonasio R."/>
            <person name="Zhang G."/>
            <person name="Ye C."/>
            <person name="Mutti N.S."/>
            <person name="Fang X."/>
            <person name="Qin N."/>
            <person name="Donahue G."/>
            <person name="Yang P."/>
            <person name="Li Q."/>
            <person name="Li C."/>
            <person name="Zhang P."/>
            <person name="Huang Z."/>
            <person name="Berger S.L."/>
            <person name="Reinberg D."/>
            <person name="Wang J."/>
            <person name="Liebig J."/>
        </authorList>
    </citation>
    <scope>NUCLEOTIDE SEQUENCE [LARGE SCALE GENOMIC DNA]</scope>
    <source>
        <strain evidence="3 4">R22 G/1</strain>
    </source>
</reference>
<dbReference type="InterPro" id="IPR013087">
    <property type="entry name" value="Znf_C2H2_type"/>
</dbReference>
<dbReference type="OMA" id="TRERTYM"/>
<name>E2BJB9_HARSA</name>